<dbReference type="GO" id="GO:0016787">
    <property type="term" value="F:hydrolase activity"/>
    <property type="evidence" value="ECO:0007669"/>
    <property type="project" value="UniProtKB-KW"/>
</dbReference>
<reference evidence="2 3" key="1">
    <citation type="submission" date="2019-06" db="EMBL/GenBank/DDBJ databases">
        <title>Echinicola alkalisoli sp. nov. isolated from saline soil.</title>
        <authorList>
            <person name="Sun J.-Q."/>
            <person name="Xu L."/>
        </authorList>
    </citation>
    <scope>NUCLEOTIDE SEQUENCE [LARGE SCALE GENOMIC DNA]</scope>
    <source>
        <strain evidence="2 3">LN3S3</strain>
    </source>
</reference>
<dbReference type="Proteomes" id="UP000316614">
    <property type="component" value="Chromosome"/>
</dbReference>
<evidence type="ECO:0000313" key="3">
    <source>
        <dbReference type="Proteomes" id="UP000316614"/>
    </source>
</evidence>
<sequence length="401" mass="45604">MMMKTRADAATLLTMLLGVFLAACTGAEEEPAAPGEQQDKEEEIDWMSIADRSQESLLREYWSDQHYFTQNNGEHIGFNYWWNAHALDVWVDAYLRTGDVEYTELMDQLLAGCRRKNGDTMWNTFYDDMEWMALACLRAYDATGEEKYKTLSRMLWDEIKVGWSDINHGGIAWASGSPGSKNACSNAPAVILAARLYQEDRRQEDLDWALKIYQWQKKYLVDPARGVVWDGYGNFNENNIYTYNQGTYLGASLELFEILGEESYMREAIRTANYVVHDRDRFSPEGILRGENSGDGGLFKGIFIRYLTQLALAPALDGMTRASYLHYLDDNARSLWTTATLKPDILFGHTWRGVPDGKTIDCSIHLSAVMMLEARYAVDGLMGEETSSSPAFNSISQTQKR</sequence>
<dbReference type="Pfam" id="PF03663">
    <property type="entry name" value="Glyco_hydro_76"/>
    <property type="match status" value="1"/>
</dbReference>
<feature type="signal peptide" evidence="1">
    <location>
        <begin position="1"/>
        <end position="22"/>
    </location>
</feature>
<dbReference type="InterPro" id="IPR008928">
    <property type="entry name" value="6-hairpin_glycosidase_sf"/>
</dbReference>
<dbReference type="PROSITE" id="PS51257">
    <property type="entry name" value="PROKAR_LIPOPROTEIN"/>
    <property type="match status" value="1"/>
</dbReference>
<dbReference type="InterPro" id="IPR005198">
    <property type="entry name" value="Glyco_hydro_76"/>
</dbReference>
<dbReference type="InterPro" id="IPR053169">
    <property type="entry name" value="MUG_Protein"/>
</dbReference>
<name>A0A514CN28_9BACT</name>
<protein>
    <submittedName>
        <fullName evidence="2">Glycosyl hydrolase family 76</fullName>
    </submittedName>
</protein>
<dbReference type="AlphaFoldDB" id="A0A514CN28"/>
<evidence type="ECO:0000313" key="2">
    <source>
        <dbReference type="EMBL" id="QDH81225.1"/>
    </source>
</evidence>
<dbReference type="KEGG" id="echi:FKX85_20200"/>
<keyword evidence="2" id="KW-0378">Hydrolase</keyword>
<dbReference type="PANTHER" id="PTHR47791:SF3">
    <property type="entry name" value="MEIOTICALLY UP-REGULATED GENE 191 PROTEIN"/>
    <property type="match status" value="1"/>
</dbReference>
<proteinExistence type="predicted"/>
<dbReference type="RefSeq" id="WP_141616440.1">
    <property type="nucleotide sequence ID" value="NZ_CP041253.1"/>
</dbReference>
<dbReference type="EMBL" id="CP041253">
    <property type="protein sequence ID" value="QDH81225.1"/>
    <property type="molecule type" value="Genomic_DNA"/>
</dbReference>
<dbReference type="PANTHER" id="PTHR47791">
    <property type="entry name" value="MEIOTICALLY UP-REGULATED GENE 191 PROTEIN"/>
    <property type="match status" value="1"/>
</dbReference>
<evidence type="ECO:0000256" key="1">
    <source>
        <dbReference type="SAM" id="SignalP"/>
    </source>
</evidence>
<dbReference type="GO" id="GO:0005975">
    <property type="term" value="P:carbohydrate metabolic process"/>
    <property type="evidence" value="ECO:0007669"/>
    <property type="project" value="InterPro"/>
</dbReference>
<dbReference type="OrthoDB" id="2505409at2"/>
<dbReference type="Gene3D" id="1.50.10.20">
    <property type="match status" value="1"/>
</dbReference>
<gene>
    <name evidence="2" type="ORF">FKX85_20200</name>
</gene>
<feature type="chain" id="PRO_5021786816" evidence="1">
    <location>
        <begin position="23"/>
        <end position="401"/>
    </location>
</feature>
<keyword evidence="1" id="KW-0732">Signal</keyword>
<accession>A0A514CN28</accession>
<keyword evidence="3" id="KW-1185">Reference proteome</keyword>
<dbReference type="SUPFAM" id="SSF48208">
    <property type="entry name" value="Six-hairpin glycosidases"/>
    <property type="match status" value="1"/>
</dbReference>
<organism evidence="2 3">
    <name type="scientific">Echinicola soli</name>
    <dbReference type="NCBI Taxonomy" id="2591634"/>
    <lineage>
        <taxon>Bacteria</taxon>
        <taxon>Pseudomonadati</taxon>
        <taxon>Bacteroidota</taxon>
        <taxon>Cytophagia</taxon>
        <taxon>Cytophagales</taxon>
        <taxon>Cyclobacteriaceae</taxon>
        <taxon>Echinicola</taxon>
    </lineage>
</organism>